<organism evidence="1 2">
    <name type="scientific">Candidatus Rickettsia kedanie</name>
    <dbReference type="NCBI Taxonomy" id="3115352"/>
    <lineage>
        <taxon>Bacteria</taxon>
        <taxon>Pseudomonadati</taxon>
        <taxon>Pseudomonadota</taxon>
        <taxon>Alphaproteobacteria</taxon>
        <taxon>Rickettsiales</taxon>
        <taxon>Rickettsiaceae</taxon>
        <taxon>Rickettsieae</taxon>
        <taxon>Rickettsia</taxon>
        <taxon>spotted fever group</taxon>
    </lineage>
</organism>
<name>A0ABP9TTR5_9RICK</name>
<gene>
    <name evidence="1" type="ORF">KNCP2_08250</name>
</gene>
<accession>A0ABP9TTR5</accession>
<dbReference type="RefSeq" id="WP_412708196.1">
    <property type="nucleotide sequence ID" value="NZ_BAABMM010000033.1"/>
</dbReference>
<comment type="caution">
    <text evidence="1">The sequence shown here is derived from an EMBL/GenBank/DDBJ whole genome shotgun (WGS) entry which is preliminary data.</text>
</comment>
<protein>
    <submittedName>
        <fullName evidence="1">Uncharacterized protein</fullName>
    </submittedName>
</protein>
<dbReference type="EMBL" id="BAABMM010000033">
    <property type="protein sequence ID" value="GAA5252537.1"/>
    <property type="molecule type" value="Genomic_DNA"/>
</dbReference>
<keyword evidence="2" id="KW-1185">Reference proteome</keyword>
<sequence length="91" mass="10265">MAKALIPDRPQETLKTVFEYQVDSTAVIIRKLDKKVKLASEEPSLIKRQDLRLQAVGAAISLYSPKVANQYLDDTKIEKLVGLLKENKNIL</sequence>
<evidence type="ECO:0000313" key="2">
    <source>
        <dbReference type="Proteomes" id="UP001628124"/>
    </source>
</evidence>
<dbReference type="Proteomes" id="UP001628124">
    <property type="component" value="Unassembled WGS sequence"/>
</dbReference>
<reference evidence="1 2" key="1">
    <citation type="journal article" date="2024" name="Microbiol. Immunol.">
        <title>Discovery of a novel spotted fever group Rickettsia, 'Candidatus Rickettsia kedanie,' in unfed larval chigger mites, Leptotrombidium scutellare.</title>
        <authorList>
            <person name="Ogawa M."/>
            <person name="Matsutani M."/>
            <person name="Katayama T."/>
            <person name="Takada N."/>
            <person name="Noda S."/>
            <person name="Takahashi M."/>
            <person name="Kageyama D."/>
            <person name="Hanaoka N."/>
            <person name="Ebihara H."/>
        </authorList>
    </citation>
    <scope>NUCLEOTIDE SEQUENCE [LARGE SCALE GENOMIC DNA]</scope>
    <source>
        <strain evidence="1 2">KNCP2-13</strain>
    </source>
</reference>
<proteinExistence type="predicted"/>
<evidence type="ECO:0000313" key="1">
    <source>
        <dbReference type="EMBL" id="GAA5252537.1"/>
    </source>
</evidence>